<dbReference type="InterPro" id="IPR011009">
    <property type="entry name" value="Kinase-like_dom_sf"/>
</dbReference>
<evidence type="ECO:0000313" key="2">
    <source>
        <dbReference type="EMBL" id="PYH88614.1"/>
    </source>
</evidence>
<dbReference type="Pfam" id="PF01636">
    <property type="entry name" value="APH"/>
    <property type="match status" value="1"/>
</dbReference>
<dbReference type="STRING" id="1448320.A0A319CTW3"/>
<dbReference type="PANTHER" id="PTHR21310">
    <property type="entry name" value="AMINOGLYCOSIDE PHOSPHOTRANSFERASE-RELATED-RELATED"/>
    <property type="match status" value="1"/>
</dbReference>
<protein>
    <submittedName>
        <fullName evidence="2">Phosphotransferase enzyme family protein</fullName>
    </submittedName>
</protein>
<dbReference type="SUPFAM" id="SSF56112">
    <property type="entry name" value="Protein kinase-like (PK-like)"/>
    <property type="match status" value="1"/>
</dbReference>
<organism evidence="2 3">
    <name type="scientific">Aspergillus ellipticus CBS 707.79</name>
    <dbReference type="NCBI Taxonomy" id="1448320"/>
    <lineage>
        <taxon>Eukaryota</taxon>
        <taxon>Fungi</taxon>
        <taxon>Dikarya</taxon>
        <taxon>Ascomycota</taxon>
        <taxon>Pezizomycotina</taxon>
        <taxon>Eurotiomycetes</taxon>
        <taxon>Eurotiomycetidae</taxon>
        <taxon>Eurotiales</taxon>
        <taxon>Aspergillaceae</taxon>
        <taxon>Aspergillus</taxon>
        <taxon>Aspergillus subgen. Circumdati</taxon>
    </lineage>
</organism>
<dbReference type="VEuPathDB" id="FungiDB:BO71DRAFT_423560"/>
<evidence type="ECO:0000313" key="3">
    <source>
        <dbReference type="Proteomes" id="UP000247810"/>
    </source>
</evidence>
<proteinExistence type="predicted"/>
<dbReference type="GO" id="GO:0016740">
    <property type="term" value="F:transferase activity"/>
    <property type="evidence" value="ECO:0007669"/>
    <property type="project" value="UniProtKB-KW"/>
</dbReference>
<dbReference type="OrthoDB" id="4177236at2759"/>
<dbReference type="EMBL" id="KZ826077">
    <property type="protein sequence ID" value="PYH88614.1"/>
    <property type="molecule type" value="Genomic_DNA"/>
</dbReference>
<feature type="domain" description="Aminoglycoside phosphotransferase" evidence="1">
    <location>
        <begin position="44"/>
        <end position="247"/>
    </location>
</feature>
<dbReference type="PANTHER" id="PTHR21310:SF48">
    <property type="entry name" value="AMINOGLYCOSIDE PHOSPHOTRANSFERASE DOMAIN-CONTAINING PROTEIN"/>
    <property type="match status" value="1"/>
</dbReference>
<reference evidence="2 3" key="1">
    <citation type="submission" date="2018-02" db="EMBL/GenBank/DDBJ databases">
        <title>The genomes of Aspergillus section Nigri reveals drivers in fungal speciation.</title>
        <authorList>
            <consortium name="DOE Joint Genome Institute"/>
            <person name="Vesth T.C."/>
            <person name="Nybo J."/>
            <person name="Theobald S."/>
            <person name="Brandl J."/>
            <person name="Frisvad J.C."/>
            <person name="Nielsen K.F."/>
            <person name="Lyhne E.K."/>
            <person name="Kogle M.E."/>
            <person name="Kuo A."/>
            <person name="Riley R."/>
            <person name="Clum A."/>
            <person name="Nolan M."/>
            <person name="Lipzen A."/>
            <person name="Salamov A."/>
            <person name="Henrissat B."/>
            <person name="Wiebenga A."/>
            <person name="De vries R.P."/>
            <person name="Grigoriev I.V."/>
            <person name="Mortensen U.H."/>
            <person name="Andersen M.R."/>
            <person name="Baker S.E."/>
        </authorList>
    </citation>
    <scope>NUCLEOTIDE SEQUENCE [LARGE SCALE GENOMIC DNA]</scope>
    <source>
        <strain evidence="2 3">CBS 707.79</strain>
    </source>
</reference>
<gene>
    <name evidence="2" type="ORF">BO71DRAFT_423560</name>
</gene>
<sequence length="270" mass="31000">MTRFVEFPYYATNIPCPLPTIAEIDAACDISLDYGGRRVVEVGTHYVNTNVRVPRVYALYSNSDTGKNYIVMERIAGQTLLDVWSNLSISEKESIVTRLRGYLDELRKLSSPGYFGSLGRRTLLDDIFWTVKPEPAINSPFTTKEALIEAMVLKYTQDGRPPYRAEFYRQCLPGVLRDHVPTLTHGDFQRRNIIVCSKESGSTDGPDRPELEIAILDWAKSGWYPNYWEYCLAVCSLRWGNDWGLRLGKTLEPFPCESAWFADLRLELWY</sequence>
<accession>A0A319CTW3</accession>
<dbReference type="Proteomes" id="UP000247810">
    <property type="component" value="Unassembled WGS sequence"/>
</dbReference>
<dbReference type="AlphaFoldDB" id="A0A319CTW3"/>
<dbReference type="InterPro" id="IPR051678">
    <property type="entry name" value="AGP_Transferase"/>
</dbReference>
<name>A0A319CTW3_9EURO</name>
<dbReference type="InterPro" id="IPR002575">
    <property type="entry name" value="Aminoglycoside_PTrfase"/>
</dbReference>
<evidence type="ECO:0000259" key="1">
    <source>
        <dbReference type="Pfam" id="PF01636"/>
    </source>
</evidence>
<keyword evidence="3" id="KW-1185">Reference proteome</keyword>
<keyword evidence="2" id="KW-0808">Transferase</keyword>